<dbReference type="Proteomes" id="UP000294155">
    <property type="component" value="Unassembled WGS sequence"/>
</dbReference>
<dbReference type="GO" id="GO:0055085">
    <property type="term" value="P:transmembrane transport"/>
    <property type="evidence" value="ECO:0007669"/>
    <property type="project" value="InterPro"/>
</dbReference>
<accession>A0A4Q5LAE3</accession>
<proteinExistence type="predicted"/>
<dbReference type="PANTHER" id="PTHR33446">
    <property type="entry name" value="PROTEIN TONB-RELATED"/>
    <property type="match status" value="1"/>
</dbReference>
<dbReference type="OrthoDB" id="1039448at2"/>
<organism evidence="3 4">
    <name type="scientific">Hymenobacter persicinus</name>
    <dbReference type="NCBI Taxonomy" id="2025506"/>
    <lineage>
        <taxon>Bacteria</taxon>
        <taxon>Pseudomonadati</taxon>
        <taxon>Bacteroidota</taxon>
        <taxon>Cytophagia</taxon>
        <taxon>Cytophagales</taxon>
        <taxon>Hymenobacteraceae</taxon>
        <taxon>Hymenobacter</taxon>
    </lineage>
</organism>
<feature type="chain" id="PRO_5020831739" description="TonB C-terminal domain-containing protein" evidence="1">
    <location>
        <begin position="21"/>
        <end position="270"/>
    </location>
</feature>
<reference evidence="3 4" key="1">
    <citation type="submission" date="2019-02" db="EMBL/GenBank/DDBJ databases">
        <title>Bacterial novel species isolated from soil.</title>
        <authorList>
            <person name="Jung H.-Y."/>
        </authorList>
    </citation>
    <scope>NUCLEOTIDE SEQUENCE [LARGE SCALE GENOMIC DNA]</scope>
    <source>
        <strain evidence="3 4">1-3-3-3</strain>
    </source>
</reference>
<dbReference type="AlphaFoldDB" id="A0A4Q5LAE3"/>
<feature type="signal peptide" evidence="1">
    <location>
        <begin position="1"/>
        <end position="20"/>
    </location>
</feature>
<protein>
    <recommendedName>
        <fullName evidence="2">TonB C-terminal domain-containing protein</fullName>
    </recommendedName>
</protein>
<dbReference type="PANTHER" id="PTHR33446:SF2">
    <property type="entry name" value="PROTEIN TONB"/>
    <property type="match status" value="1"/>
</dbReference>
<dbReference type="InterPro" id="IPR051045">
    <property type="entry name" value="TonB-dependent_transducer"/>
</dbReference>
<gene>
    <name evidence="3" type="ORF">EWM57_12530</name>
</gene>
<dbReference type="Pfam" id="PF03544">
    <property type="entry name" value="TonB_C"/>
    <property type="match status" value="1"/>
</dbReference>
<keyword evidence="4" id="KW-1185">Reference proteome</keyword>
<dbReference type="GO" id="GO:0031992">
    <property type="term" value="F:energy transducer activity"/>
    <property type="evidence" value="ECO:0007669"/>
    <property type="project" value="TreeGrafter"/>
</dbReference>
<dbReference type="InterPro" id="IPR037682">
    <property type="entry name" value="TonB_C"/>
</dbReference>
<evidence type="ECO:0000259" key="2">
    <source>
        <dbReference type="Pfam" id="PF03544"/>
    </source>
</evidence>
<evidence type="ECO:0000313" key="3">
    <source>
        <dbReference type="EMBL" id="RYU78865.1"/>
    </source>
</evidence>
<name>A0A4Q5LAE3_9BACT</name>
<evidence type="ECO:0000313" key="4">
    <source>
        <dbReference type="Proteomes" id="UP000294155"/>
    </source>
</evidence>
<comment type="caution">
    <text evidence="3">The sequence shown here is derived from an EMBL/GenBank/DDBJ whole genome shotgun (WGS) entry which is preliminary data.</text>
</comment>
<sequence length="270" mass="29152">MRFPTVAGLLLGLLSLPVTAAFAQNPKQAKPVPCLKPGQRVYEYTEQMPQFPGQQAALSRYFAQAFRVPAVGPASGAGPRRVFINFVIAADGHICNAQVQKGTGDALEAEALRVVASMPNWYPGYQNGEAVAVSYTQSFTVPPTPVAAEVPALPADKVSQPPRFIVVKQSNGVELTLENQLRANSAGLPDGHAPITVPVQFVIDTTGLVSQVKPRSGPGITQRIQQRVEETVYRLRWEPARQQGRKVPVTYQAVVTVYPNYAAPITPAKK</sequence>
<dbReference type="EMBL" id="SEWE01000024">
    <property type="protein sequence ID" value="RYU78865.1"/>
    <property type="molecule type" value="Genomic_DNA"/>
</dbReference>
<keyword evidence="1" id="KW-0732">Signal</keyword>
<dbReference type="GO" id="GO:0098797">
    <property type="term" value="C:plasma membrane protein complex"/>
    <property type="evidence" value="ECO:0007669"/>
    <property type="project" value="TreeGrafter"/>
</dbReference>
<dbReference type="SUPFAM" id="SSF74653">
    <property type="entry name" value="TolA/TonB C-terminal domain"/>
    <property type="match status" value="2"/>
</dbReference>
<feature type="domain" description="TonB C-terminal" evidence="2">
    <location>
        <begin position="81"/>
        <end position="139"/>
    </location>
</feature>
<dbReference type="Gene3D" id="3.30.1150.10">
    <property type="match status" value="2"/>
</dbReference>
<evidence type="ECO:0000256" key="1">
    <source>
        <dbReference type="SAM" id="SignalP"/>
    </source>
</evidence>